<dbReference type="SMART" id="SM00881">
    <property type="entry name" value="CoA_binding"/>
    <property type="match status" value="1"/>
</dbReference>
<dbReference type="GO" id="GO:0008270">
    <property type="term" value="F:zinc ion binding"/>
    <property type="evidence" value="ECO:0007669"/>
    <property type="project" value="UniProtKB-KW"/>
</dbReference>
<dbReference type="InterPro" id="IPR036291">
    <property type="entry name" value="NAD(P)-bd_dom_sf"/>
</dbReference>
<dbReference type="InterPro" id="IPR003781">
    <property type="entry name" value="CoA-bd"/>
</dbReference>
<evidence type="ECO:0000313" key="5">
    <source>
        <dbReference type="Proteomes" id="UP001217918"/>
    </source>
</evidence>
<keyword evidence="1" id="KW-0863">Zinc-finger</keyword>
<sequence>MSKATDEWAFFRSPQFAVVGASTNPAKFGHKVFAWYLAHNLQATPINPASSTIDVDGKQYATVKSLSALKKPQETSVSVITPPPVTRQALQEAKSLGVPCVWLQPGTFDDAVLKFARENFGAVLAGHEGSVAHDGCDGNRDPAAGLVQTDGAEVQATTVQEVVSGNGAADHSESSDDSGDSGDSDIPARPYEYWDGHDGQGLVYTFGVLIPDGYQLSTAIPGHPWACPLRSCQNVFESKRSLGAHFTEEHGGRKLQDCLDGTFVDLGAWDEAGPSPGQPLDKPYTSWNGASTLGALIPDGYAEDSIPKKGWVCPVATCRRHHVSLLELGAHFTKRHDRCLLNDNLDGTFSMRGLYPLKSSGSPAVVVSRGSGVQLHPASRSLLATQQSDNSQRLWDYVQPYLIRHKRTVPTTDFVKELLEMPRVREVELNLRSTSRPIFIDNQPAAVAAILIQLTGEFPEKTCTCCTSAPAGPFATCIVIDRNANEQARASVSVTGNPAPSEAIEMEDWEVAPGHVHETVGQDAERIAFSKAFFTAGRKAVIAQDVTFRVETIRAGSVLRFEAEAGNSRLCSVAAGKLRVRVGEEPEFVIGPQGAFKIKPGLAGSATNRLYVDAVLHVTTVPDAY</sequence>
<reference evidence="4" key="1">
    <citation type="journal article" date="2023" name="Mol. Plant Microbe Interact.">
        <title>Elucidating the Obligate Nature and Biological Capacity of an Invasive Fungal Corn Pathogen.</title>
        <authorList>
            <person name="MacCready J.S."/>
            <person name="Roggenkamp E.M."/>
            <person name="Gdanetz K."/>
            <person name="Chilvers M.I."/>
        </authorList>
    </citation>
    <scope>NUCLEOTIDE SEQUENCE</scope>
    <source>
        <strain evidence="4">PM02</strain>
    </source>
</reference>
<keyword evidence="1" id="KW-0479">Metal-binding</keyword>
<keyword evidence="1" id="KW-0862">Zinc</keyword>
<dbReference type="PANTHER" id="PTHR33303">
    <property type="entry name" value="CYTOPLASMIC PROTEIN-RELATED"/>
    <property type="match status" value="1"/>
</dbReference>
<dbReference type="EMBL" id="JAQQPM010000004">
    <property type="protein sequence ID" value="KAK2070538.1"/>
    <property type="molecule type" value="Genomic_DNA"/>
</dbReference>
<dbReference type="PANTHER" id="PTHR33303:SF2">
    <property type="entry name" value="COA-BINDING DOMAIN-CONTAINING PROTEIN"/>
    <property type="match status" value="1"/>
</dbReference>
<proteinExistence type="predicted"/>
<dbReference type="SUPFAM" id="SSF51735">
    <property type="entry name" value="NAD(P)-binding Rossmann-fold domains"/>
    <property type="match status" value="1"/>
</dbReference>
<protein>
    <recommendedName>
        <fullName evidence="3">C2H2-type domain-containing protein</fullName>
    </recommendedName>
</protein>
<evidence type="ECO:0000259" key="3">
    <source>
        <dbReference type="PROSITE" id="PS50157"/>
    </source>
</evidence>
<dbReference type="SMART" id="SM00355">
    <property type="entry name" value="ZnF_C2H2"/>
    <property type="match status" value="2"/>
</dbReference>
<evidence type="ECO:0000313" key="4">
    <source>
        <dbReference type="EMBL" id="KAK2070538.1"/>
    </source>
</evidence>
<keyword evidence="5" id="KW-1185">Reference proteome</keyword>
<dbReference type="Gene3D" id="3.40.50.720">
    <property type="entry name" value="NAD(P)-binding Rossmann-like Domain"/>
    <property type="match status" value="1"/>
</dbReference>
<dbReference type="Pfam" id="PF13380">
    <property type="entry name" value="CoA_binding_2"/>
    <property type="match status" value="1"/>
</dbReference>
<evidence type="ECO:0000256" key="2">
    <source>
        <dbReference type="SAM" id="MobiDB-lite"/>
    </source>
</evidence>
<dbReference type="PROSITE" id="PS50157">
    <property type="entry name" value="ZINC_FINGER_C2H2_2"/>
    <property type="match status" value="1"/>
</dbReference>
<dbReference type="InterPro" id="IPR022190">
    <property type="entry name" value="DUF3716"/>
</dbReference>
<evidence type="ECO:0000256" key="1">
    <source>
        <dbReference type="PROSITE-ProRule" id="PRU00042"/>
    </source>
</evidence>
<dbReference type="InterPro" id="IPR013087">
    <property type="entry name" value="Znf_C2H2_type"/>
</dbReference>
<comment type="caution">
    <text evidence="4">The sequence shown here is derived from an EMBL/GenBank/DDBJ whole genome shotgun (WGS) entry which is preliminary data.</text>
</comment>
<feature type="domain" description="C2H2-type" evidence="3">
    <location>
        <begin position="225"/>
        <end position="255"/>
    </location>
</feature>
<feature type="region of interest" description="Disordered" evidence="2">
    <location>
        <begin position="165"/>
        <end position="192"/>
    </location>
</feature>
<accession>A0AAD9I3M0</accession>
<organism evidence="4 5">
    <name type="scientific">Phyllachora maydis</name>
    <dbReference type="NCBI Taxonomy" id="1825666"/>
    <lineage>
        <taxon>Eukaryota</taxon>
        <taxon>Fungi</taxon>
        <taxon>Dikarya</taxon>
        <taxon>Ascomycota</taxon>
        <taxon>Pezizomycotina</taxon>
        <taxon>Sordariomycetes</taxon>
        <taxon>Sordariomycetidae</taxon>
        <taxon>Phyllachorales</taxon>
        <taxon>Phyllachoraceae</taxon>
        <taxon>Phyllachora</taxon>
    </lineage>
</organism>
<dbReference type="AlphaFoldDB" id="A0AAD9I3M0"/>
<dbReference type="Pfam" id="PF12511">
    <property type="entry name" value="DUF3716"/>
    <property type="match status" value="1"/>
</dbReference>
<dbReference type="PROSITE" id="PS00028">
    <property type="entry name" value="ZINC_FINGER_C2H2_1"/>
    <property type="match status" value="1"/>
</dbReference>
<dbReference type="Proteomes" id="UP001217918">
    <property type="component" value="Unassembled WGS sequence"/>
</dbReference>
<gene>
    <name evidence="4" type="ORF">P8C59_005023</name>
</gene>
<name>A0AAD9I3M0_9PEZI</name>